<dbReference type="AlphaFoldDB" id="A0A0B6XUR7"/>
<name>A0A0B6XUR7_9EUPU</name>
<sequence>MYTLYYKTYDIKISSNRSSNTVVLNLSVKTPFGVERAFQRGRLRSSKNISSSSG</sequence>
<accession>A0A0B6XUR7</accession>
<feature type="non-terminal residue" evidence="1">
    <location>
        <position position="54"/>
    </location>
</feature>
<reference evidence="1" key="1">
    <citation type="submission" date="2014-12" db="EMBL/GenBank/DDBJ databases">
        <title>Insight into the proteome of Arion vulgaris.</title>
        <authorList>
            <person name="Aradska J."/>
            <person name="Bulat T."/>
            <person name="Smidak R."/>
            <person name="Sarate P."/>
            <person name="Gangsoo J."/>
            <person name="Sialana F."/>
            <person name="Bilban M."/>
            <person name="Lubec G."/>
        </authorList>
    </citation>
    <scope>NUCLEOTIDE SEQUENCE</scope>
    <source>
        <tissue evidence="1">Skin</tissue>
    </source>
</reference>
<evidence type="ECO:0000313" key="1">
    <source>
        <dbReference type="EMBL" id="CEK47654.1"/>
    </source>
</evidence>
<organism evidence="1">
    <name type="scientific">Arion vulgaris</name>
    <dbReference type="NCBI Taxonomy" id="1028688"/>
    <lineage>
        <taxon>Eukaryota</taxon>
        <taxon>Metazoa</taxon>
        <taxon>Spiralia</taxon>
        <taxon>Lophotrochozoa</taxon>
        <taxon>Mollusca</taxon>
        <taxon>Gastropoda</taxon>
        <taxon>Heterobranchia</taxon>
        <taxon>Euthyneura</taxon>
        <taxon>Panpulmonata</taxon>
        <taxon>Eupulmonata</taxon>
        <taxon>Stylommatophora</taxon>
        <taxon>Helicina</taxon>
        <taxon>Arionoidea</taxon>
        <taxon>Arionidae</taxon>
        <taxon>Arion</taxon>
    </lineage>
</organism>
<gene>
    <name evidence="1" type="primary">ORF1862</name>
</gene>
<proteinExistence type="predicted"/>
<protein>
    <submittedName>
        <fullName evidence="1">Uncharacterized protein</fullName>
    </submittedName>
</protein>
<dbReference type="EMBL" id="HACG01000789">
    <property type="protein sequence ID" value="CEK47654.1"/>
    <property type="molecule type" value="Transcribed_RNA"/>
</dbReference>